<proteinExistence type="predicted"/>
<name>A0AAE0ND00_9PEZI</name>
<reference evidence="2" key="1">
    <citation type="journal article" date="2023" name="Mol. Phylogenet. Evol.">
        <title>Genome-scale phylogeny and comparative genomics of the fungal order Sordariales.</title>
        <authorList>
            <person name="Hensen N."/>
            <person name="Bonometti L."/>
            <person name="Westerberg I."/>
            <person name="Brannstrom I.O."/>
            <person name="Guillou S."/>
            <person name="Cros-Aarteil S."/>
            <person name="Calhoun S."/>
            <person name="Haridas S."/>
            <person name="Kuo A."/>
            <person name="Mondo S."/>
            <person name="Pangilinan J."/>
            <person name="Riley R."/>
            <person name="LaButti K."/>
            <person name="Andreopoulos B."/>
            <person name="Lipzen A."/>
            <person name="Chen C."/>
            <person name="Yan M."/>
            <person name="Daum C."/>
            <person name="Ng V."/>
            <person name="Clum A."/>
            <person name="Steindorff A."/>
            <person name="Ohm R.A."/>
            <person name="Martin F."/>
            <person name="Silar P."/>
            <person name="Natvig D.O."/>
            <person name="Lalanne C."/>
            <person name="Gautier V."/>
            <person name="Ament-Velasquez S.L."/>
            <person name="Kruys A."/>
            <person name="Hutchinson M.I."/>
            <person name="Powell A.J."/>
            <person name="Barry K."/>
            <person name="Miller A.N."/>
            <person name="Grigoriev I.V."/>
            <person name="Debuchy R."/>
            <person name="Gladieux P."/>
            <person name="Hiltunen Thoren M."/>
            <person name="Johannesson H."/>
        </authorList>
    </citation>
    <scope>NUCLEOTIDE SEQUENCE</scope>
    <source>
        <strain evidence="2">CBS 232.78</strain>
    </source>
</reference>
<evidence type="ECO:0000313" key="2">
    <source>
        <dbReference type="EMBL" id="KAK3378134.1"/>
    </source>
</evidence>
<dbReference type="Proteomes" id="UP001285441">
    <property type="component" value="Unassembled WGS sequence"/>
</dbReference>
<sequence length="301" mass="32954">MQPSPEAEDAVFGPFGAWLLNDILSDEEGRRAMSSDLPKGAAGVTSAQIEEQIIANPAQSKSMGMFRPMQRPIAFVVDALLGVFKAEEVFLPRGSSKNEPKGYRLAACPAVRGTKDSDSVGACLRGSISAVFDKIFWGSGRPNCIDEPQVDPEFDELLAPPQLKFFEWFMRHYLDLRFADDAFQVDYDLESGLIRYHEVMRSFGIFSLDDVERRRGGADHASDIYVADFSDGAEIPATTTGPAPTLRYFRRGIDDSWPGTDEPNEPLGYTPLAAGTGSPTTTTVTGTEDARPHYDGDLARA</sequence>
<comment type="caution">
    <text evidence="2">The sequence shown here is derived from an EMBL/GenBank/DDBJ whole genome shotgun (WGS) entry which is preliminary data.</text>
</comment>
<evidence type="ECO:0000313" key="3">
    <source>
        <dbReference type="Proteomes" id="UP001285441"/>
    </source>
</evidence>
<feature type="region of interest" description="Disordered" evidence="1">
    <location>
        <begin position="252"/>
        <end position="301"/>
    </location>
</feature>
<keyword evidence="3" id="KW-1185">Reference proteome</keyword>
<gene>
    <name evidence="2" type="ORF">B0H63DRAFT_525383</name>
</gene>
<dbReference type="AlphaFoldDB" id="A0AAE0ND00"/>
<organism evidence="2 3">
    <name type="scientific">Podospora didyma</name>
    <dbReference type="NCBI Taxonomy" id="330526"/>
    <lineage>
        <taxon>Eukaryota</taxon>
        <taxon>Fungi</taxon>
        <taxon>Dikarya</taxon>
        <taxon>Ascomycota</taxon>
        <taxon>Pezizomycotina</taxon>
        <taxon>Sordariomycetes</taxon>
        <taxon>Sordariomycetidae</taxon>
        <taxon>Sordariales</taxon>
        <taxon>Podosporaceae</taxon>
        <taxon>Podospora</taxon>
    </lineage>
</organism>
<feature type="compositionally biased region" description="Basic and acidic residues" evidence="1">
    <location>
        <begin position="288"/>
        <end position="301"/>
    </location>
</feature>
<feature type="compositionally biased region" description="Low complexity" evidence="1">
    <location>
        <begin position="275"/>
        <end position="287"/>
    </location>
</feature>
<evidence type="ECO:0000256" key="1">
    <source>
        <dbReference type="SAM" id="MobiDB-lite"/>
    </source>
</evidence>
<dbReference type="EMBL" id="JAULSW010000006">
    <property type="protein sequence ID" value="KAK3378134.1"/>
    <property type="molecule type" value="Genomic_DNA"/>
</dbReference>
<reference evidence="2" key="2">
    <citation type="submission" date="2023-06" db="EMBL/GenBank/DDBJ databases">
        <authorList>
            <consortium name="Lawrence Berkeley National Laboratory"/>
            <person name="Haridas S."/>
            <person name="Hensen N."/>
            <person name="Bonometti L."/>
            <person name="Westerberg I."/>
            <person name="Brannstrom I.O."/>
            <person name="Guillou S."/>
            <person name="Cros-Aarteil S."/>
            <person name="Calhoun S."/>
            <person name="Kuo A."/>
            <person name="Mondo S."/>
            <person name="Pangilinan J."/>
            <person name="Riley R."/>
            <person name="LaButti K."/>
            <person name="Andreopoulos B."/>
            <person name="Lipzen A."/>
            <person name="Chen C."/>
            <person name="Yanf M."/>
            <person name="Daum C."/>
            <person name="Ng V."/>
            <person name="Clum A."/>
            <person name="Steindorff A."/>
            <person name="Ohm R."/>
            <person name="Martin F."/>
            <person name="Silar P."/>
            <person name="Natvig D."/>
            <person name="Lalanne C."/>
            <person name="Gautier V."/>
            <person name="Ament-velasquez S.L."/>
            <person name="Kruys A."/>
            <person name="Hutchinson M.I."/>
            <person name="Powell A.J."/>
            <person name="Barry K."/>
            <person name="Miller A.N."/>
            <person name="Grigoriev I.V."/>
            <person name="Debuchy R."/>
            <person name="Gladieux P."/>
            <person name="Thoren M.H."/>
            <person name="Johannesson H."/>
        </authorList>
    </citation>
    <scope>NUCLEOTIDE SEQUENCE</scope>
    <source>
        <strain evidence="2">CBS 232.78</strain>
    </source>
</reference>
<accession>A0AAE0ND00</accession>
<protein>
    <submittedName>
        <fullName evidence="2">Uncharacterized protein</fullName>
    </submittedName>
</protein>